<dbReference type="PANTHER" id="PTHR33908">
    <property type="entry name" value="MANNOSYLTRANSFERASE YKCB-RELATED"/>
    <property type="match status" value="1"/>
</dbReference>
<evidence type="ECO:0000256" key="4">
    <source>
        <dbReference type="ARBA" id="ARBA00022679"/>
    </source>
</evidence>
<feature type="transmembrane region" description="Helical" evidence="8">
    <location>
        <begin position="117"/>
        <end position="135"/>
    </location>
</feature>
<evidence type="ECO:0000259" key="9">
    <source>
        <dbReference type="Pfam" id="PF02366"/>
    </source>
</evidence>
<dbReference type="EMBL" id="PPSL01000004">
    <property type="protein sequence ID" value="PQJ09985.1"/>
    <property type="molecule type" value="Genomic_DNA"/>
</dbReference>
<evidence type="ECO:0000256" key="5">
    <source>
        <dbReference type="ARBA" id="ARBA00022692"/>
    </source>
</evidence>
<feature type="transmembrane region" description="Helical" evidence="8">
    <location>
        <begin position="181"/>
        <end position="203"/>
    </location>
</feature>
<dbReference type="Pfam" id="PF02366">
    <property type="entry name" value="PMT"/>
    <property type="match status" value="1"/>
</dbReference>
<sequence>MKSKIEPYIPGILLFVFTLILGLIVYKDYGMGWDEPLQREPAMMSWNYVFFGNQDLFLKETDNHGAGFELLLLMFEKSMKITDSREIYVMRHLVTHIVFLLSAFAGYVLAYRLFRDKWVACIAFIMFAFAPRIYAHSYFNSKDLPYMCMVLIGLAFTQIAFDKKKWWWFLLAGMALGYGTGIRIMGIVYGLLVGLLFLVDLIMNIKEKEKPTKTLINMGVFTAGFTGLLYLAWPYLWKAPVAKFIESFVALAHFKFEGAVLFEGKFIPATQLPWTYFPTWFIISTPILWLIAGFAGMAWIIFNFVTNPKNYIKNGNERNFLFYVLCFIAPVVAIIGMHSVIYDDWRHLYFVYPAFVLVGLYFINRLYVTKLKMVILAACGLQILLIANFMILNHPHEQVYFNALVKQDDEYLRNNYDMEYWGCSFKQALDQIAESDTSSVIKVSGNWAFPLNNNIMMLPKEVRKRFVLVNEPEKSDYFLTNFRMHPGDYPSNNIQYEISLCHSTIMRVYKIKNTGPQVPARP</sequence>
<dbReference type="InterPro" id="IPR003342">
    <property type="entry name" value="ArnT-like_N"/>
</dbReference>
<dbReference type="AlphaFoldDB" id="A0A2S7STR2"/>
<dbReference type="RefSeq" id="WP_105039994.1">
    <property type="nucleotide sequence ID" value="NZ_PPSL01000004.1"/>
</dbReference>
<feature type="transmembrane region" description="Helical" evidence="8">
    <location>
        <begin position="215"/>
        <end position="233"/>
    </location>
</feature>
<evidence type="ECO:0000256" key="2">
    <source>
        <dbReference type="ARBA" id="ARBA00022475"/>
    </source>
</evidence>
<evidence type="ECO:0000313" key="10">
    <source>
        <dbReference type="EMBL" id="PQJ09985.1"/>
    </source>
</evidence>
<comment type="subcellular location">
    <subcellularLocation>
        <location evidence="1">Cell membrane</location>
        <topology evidence="1">Multi-pass membrane protein</topology>
    </subcellularLocation>
</comment>
<feature type="transmembrane region" description="Helical" evidence="8">
    <location>
        <begin position="347"/>
        <end position="367"/>
    </location>
</feature>
<evidence type="ECO:0000256" key="7">
    <source>
        <dbReference type="ARBA" id="ARBA00023136"/>
    </source>
</evidence>
<feature type="transmembrane region" description="Helical" evidence="8">
    <location>
        <begin position="374"/>
        <end position="392"/>
    </location>
</feature>
<keyword evidence="5 8" id="KW-0812">Transmembrane</keyword>
<keyword evidence="2" id="KW-1003">Cell membrane</keyword>
<keyword evidence="11" id="KW-1185">Reference proteome</keyword>
<dbReference type="GO" id="GO:0005886">
    <property type="term" value="C:plasma membrane"/>
    <property type="evidence" value="ECO:0007669"/>
    <property type="project" value="UniProtKB-SubCell"/>
</dbReference>
<evidence type="ECO:0000256" key="1">
    <source>
        <dbReference type="ARBA" id="ARBA00004651"/>
    </source>
</evidence>
<comment type="caution">
    <text evidence="10">The sequence shown here is derived from an EMBL/GenBank/DDBJ whole genome shotgun (WGS) entry which is preliminary data.</text>
</comment>
<dbReference type="GO" id="GO:0000030">
    <property type="term" value="F:mannosyltransferase activity"/>
    <property type="evidence" value="ECO:0007669"/>
    <property type="project" value="InterPro"/>
</dbReference>
<organism evidence="10 11">
    <name type="scientific">Flavipsychrobacter stenotrophus</name>
    <dbReference type="NCBI Taxonomy" id="2077091"/>
    <lineage>
        <taxon>Bacteria</taxon>
        <taxon>Pseudomonadati</taxon>
        <taxon>Bacteroidota</taxon>
        <taxon>Chitinophagia</taxon>
        <taxon>Chitinophagales</taxon>
        <taxon>Chitinophagaceae</taxon>
        <taxon>Flavipsychrobacter</taxon>
    </lineage>
</organism>
<dbReference type="GO" id="GO:0006493">
    <property type="term" value="P:protein O-linked glycosylation"/>
    <property type="evidence" value="ECO:0007669"/>
    <property type="project" value="InterPro"/>
</dbReference>
<feature type="transmembrane region" description="Helical" evidence="8">
    <location>
        <begin position="93"/>
        <end position="111"/>
    </location>
</feature>
<reference evidence="10 11" key="1">
    <citation type="submission" date="2018-01" db="EMBL/GenBank/DDBJ databases">
        <title>A novel member of the phylum Bacteroidetes isolated from glacier ice.</title>
        <authorList>
            <person name="Liu Q."/>
            <person name="Xin Y.-H."/>
        </authorList>
    </citation>
    <scope>NUCLEOTIDE SEQUENCE [LARGE SCALE GENOMIC DNA]</scope>
    <source>
        <strain evidence="10 11">RB1R16</strain>
    </source>
</reference>
<evidence type="ECO:0000313" key="11">
    <source>
        <dbReference type="Proteomes" id="UP000239872"/>
    </source>
</evidence>
<dbReference type="InterPro" id="IPR050297">
    <property type="entry name" value="LipidA_mod_glycosyltrf_83"/>
</dbReference>
<feature type="transmembrane region" description="Helical" evidence="8">
    <location>
        <begin position="320"/>
        <end position="341"/>
    </location>
</feature>
<gene>
    <name evidence="10" type="ORF">CJD36_014900</name>
</gene>
<name>A0A2S7STR2_9BACT</name>
<feature type="transmembrane region" description="Helical" evidence="8">
    <location>
        <begin position="280"/>
        <end position="300"/>
    </location>
</feature>
<keyword evidence="6 8" id="KW-1133">Transmembrane helix</keyword>
<dbReference type="OrthoDB" id="2034231at2"/>
<protein>
    <recommendedName>
        <fullName evidence="9">ArnT-like N-terminal domain-containing protein</fullName>
    </recommendedName>
</protein>
<feature type="domain" description="ArnT-like N-terminal" evidence="9">
    <location>
        <begin position="80"/>
        <end position="233"/>
    </location>
</feature>
<proteinExistence type="predicted"/>
<keyword evidence="7 8" id="KW-0472">Membrane</keyword>
<keyword evidence="3" id="KW-0328">Glycosyltransferase</keyword>
<evidence type="ECO:0000256" key="6">
    <source>
        <dbReference type="ARBA" id="ARBA00022989"/>
    </source>
</evidence>
<accession>A0A2S7STR2</accession>
<dbReference type="GO" id="GO:0016763">
    <property type="term" value="F:pentosyltransferase activity"/>
    <property type="evidence" value="ECO:0007669"/>
    <property type="project" value="TreeGrafter"/>
</dbReference>
<dbReference type="Proteomes" id="UP000239872">
    <property type="component" value="Unassembled WGS sequence"/>
</dbReference>
<dbReference type="PANTHER" id="PTHR33908:SF11">
    <property type="entry name" value="MEMBRANE PROTEIN"/>
    <property type="match status" value="1"/>
</dbReference>
<keyword evidence="4" id="KW-0808">Transferase</keyword>
<feature type="transmembrane region" description="Helical" evidence="8">
    <location>
        <begin position="12"/>
        <end position="29"/>
    </location>
</feature>
<evidence type="ECO:0000256" key="3">
    <source>
        <dbReference type="ARBA" id="ARBA00022676"/>
    </source>
</evidence>
<evidence type="ECO:0000256" key="8">
    <source>
        <dbReference type="SAM" id="Phobius"/>
    </source>
</evidence>
<dbReference type="GO" id="GO:0009103">
    <property type="term" value="P:lipopolysaccharide biosynthetic process"/>
    <property type="evidence" value="ECO:0007669"/>
    <property type="project" value="UniProtKB-ARBA"/>
</dbReference>